<evidence type="ECO:0000313" key="3">
    <source>
        <dbReference type="Proteomes" id="UP000260644"/>
    </source>
</evidence>
<dbReference type="AlphaFoldDB" id="A0A3E1Y4D9"/>
<sequence length="323" mass="38374">MKEIKKKYLLANRNDQLHINLEKIPVYLHSALMPYAKYYSDIDINGIILDQKIKFREFSIYYHLIHLSEGTKLTSIITDKDIVPACISGFYSHTEEMPLKISLPTHPQLTAAFPVREYIMDFHVNFDSFYLFDIIDKFPLFKILNPKVEFNHNEIHSFTPPPHPYQTNKVNYNIMKRIINCKLVGDLAEKYLYRNALNYFLTYLHYLLTPAPIMLHGTYVTQLMEIADYILQNPVEAKSKEALCKKFEVVPEFLEEPFQQMFYTPVDDLIYQERMNIAFKLLTEEQHTFTYVANKTGFPDYETLKKEFQEYYRCNLNFFLNVQ</sequence>
<accession>A0A3E1Y4D9</accession>
<dbReference type="OrthoDB" id="636811at2"/>
<dbReference type="PROSITE" id="PS01124">
    <property type="entry name" value="HTH_ARAC_FAMILY_2"/>
    <property type="match status" value="1"/>
</dbReference>
<dbReference type="Gene3D" id="1.10.10.60">
    <property type="entry name" value="Homeodomain-like"/>
    <property type="match status" value="1"/>
</dbReference>
<name>A0A3E1Y4D9_9BACT</name>
<reference evidence="2 3" key="1">
    <citation type="submission" date="2018-07" db="EMBL/GenBank/DDBJ databases">
        <title>Chitinophaga K2CV101002-2 sp. nov., isolated from a monsoon evergreen broad-leaved forest soil.</title>
        <authorList>
            <person name="Lv Y."/>
        </authorList>
    </citation>
    <scope>NUCLEOTIDE SEQUENCE [LARGE SCALE GENOMIC DNA]</scope>
    <source>
        <strain evidence="2 3">GDMCC 1.1288</strain>
    </source>
</reference>
<dbReference type="GO" id="GO:0003700">
    <property type="term" value="F:DNA-binding transcription factor activity"/>
    <property type="evidence" value="ECO:0007669"/>
    <property type="project" value="InterPro"/>
</dbReference>
<keyword evidence="3" id="KW-1185">Reference proteome</keyword>
<comment type="caution">
    <text evidence="2">The sequence shown here is derived from an EMBL/GenBank/DDBJ whole genome shotgun (WGS) entry which is preliminary data.</text>
</comment>
<proteinExistence type="predicted"/>
<dbReference type="GO" id="GO:0043565">
    <property type="term" value="F:sequence-specific DNA binding"/>
    <property type="evidence" value="ECO:0007669"/>
    <property type="project" value="InterPro"/>
</dbReference>
<dbReference type="RefSeq" id="WP_116978160.1">
    <property type="nucleotide sequence ID" value="NZ_QPMM01000013.1"/>
</dbReference>
<gene>
    <name evidence="2" type="ORF">DVR12_23000</name>
</gene>
<dbReference type="InterPro" id="IPR018060">
    <property type="entry name" value="HTH_AraC"/>
</dbReference>
<evidence type="ECO:0000259" key="1">
    <source>
        <dbReference type="PROSITE" id="PS01124"/>
    </source>
</evidence>
<protein>
    <submittedName>
        <fullName evidence="2">AraC family transcriptional regulator</fullName>
    </submittedName>
</protein>
<feature type="domain" description="HTH araC/xylS-type" evidence="1">
    <location>
        <begin position="224"/>
        <end position="322"/>
    </location>
</feature>
<organism evidence="2 3">
    <name type="scientific">Chitinophaga silvatica</name>
    <dbReference type="NCBI Taxonomy" id="2282649"/>
    <lineage>
        <taxon>Bacteria</taxon>
        <taxon>Pseudomonadati</taxon>
        <taxon>Bacteroidota</taxon>
        <taxon>Chitinophagia</taxon>
        <taxon>Chitinophagales</taxon>
        <taxon>Chitinophagaceae</taxon>
        <taxon>Chitinophaga</taxon>
    </lineage>
</organism>
<dbReference type="Proteomes" id="UP000260644">
    <property type="component" value="Unassembled WGS sequence"/>
</dbReference>
<dbReference type="EMBL" id="QPMM01000013">
    <property type="protein sequence ID" value="RFS19506.1"/>
    <property type="molecule type" value="Genomic_DNA"/>
</dbReference>
<evidence type="ECO:0000313" key="2">
    <source>
        <dbReference type="EMBL" id="RFS19506.1"/>
    </source>
</evidence>